<dbReference type="eggNOG" id="ENOG502T3U9">
    <property type="taxonomic scope" value="Eukaryota"/>
</dbReference>
<organism evidence="2 3">
    <name type="scientific">Thalassiosira oceanica</name>
    <name type="common">Marine diatom</name>
    <dbReference type="NCBI Taxonomy" id="159749"/>
    <lineage>
        <taxon>Eukaryota</taxon>
        <taxon>Sar</taxon>
        <taxon>Stramenopiles</taxon>
        <taxon>Ochrophyta</taxon>
        <taxon>Bacillariophyta</taxon>
        <taxon>Coscinodiscophyceae</taxon>
        <taxon>Thalassiosirophycidae</taxon>
        <taxon>Thalassiosirales</taxon>
        <taxon>Thalassiosiraceae</taxon>
        <taxon>Thalassiosira</taxon>
    </lineage>
</organism>
<dbReference type="PANTHER" id="PTHR21113">
    <property type="entry name" value="AGAP001705-PA"/>
    <property type="match status" value="1"/>
</dbReference>
<evidence type="ECO:0000313" key="3">
    <source>
        <dbReference type="Proteomes" id="UP000266841"/>
    </source>
</evidence>
<dbReference type="OrthoDB" id="10533839at2759"/>
<protein>
    <submittedName>
        <fullName evidence="2">Uncharacterized protein</fullName>
    </submittedName>
</protein>
<dbReference type="AlphaFoldDB" id="K0SL48"/>
<sequence length="472" mass="52479">MADYFYQSKFDELEGWLEKKKSEIESTVFVSYNEFGVPYPSAWYHYRVLEDFSTMGVGKGPTAMHFYTGQTIGQVGTLAHGLVNVAAFLAHAMAVSIRFDVCDEFNVDKTDGTNKFALSNSCGQWGRSYQDEECKGDGNSICSVDTEMSIRAVSKPRGSSAAPPFECTPKESETSFTGYWESKLEFLEDTFPYSNRFGATHVEGCCYWGRGILLTRGACYLGRMNSFIGSGAGEQGYKHFYDVDICAYPEIICAGKHTKELRIASGLFEWTDMVQSYKNEEGLEYMAELHALVSNGFVDVNRFIDIVTEALPFRCFESNCQVAEQELKQLRRDNFVKLLLNVLDIPGSIGYTHDPTPRPTRRPTQSFQAPIPITDRPTKPKVPTPMPSPKMMIQTPRPTFEKASLTTLEPVESTDVISKQRPGVVYFPAPQQQVAGPTPLGNQIGIKPSASPQLQLSGGALLFAALVSTYLH</sequence>
<dbReference type="Proteomes" id="UP000266841">
    <property type="component" value="Unassembled WGS sequence"/>
</dbReference>
<evidence type="ECO:0000256" key="1">
    <source>
        <dbReference type="SAM" id="MobiDB-lite"/>
    </source>
</evidence>
<keyword evidence="3" id="KW-1185">Reference proteome</keyword>
<proteinExistence type="predicted"/>
<dbReference type="EMBL" id="AGNL01015589">
    <property type="protein sequence ID" value="EJK65669.1"/>
    <property type="molecule type" value="Genomic_DNA"/>
</dbReference>
<accession>K0SL48</accession>
<reference evidence="2 3" key="1">
    <citation type="journal article" date="2012" name="Genome Biol.">
        <title>Genome and low-iron response of an oceanic diatom adapted to chronic iron limitation.</title>
        <authorList>
            <person name="Lommer M."/>
            <person name="Specht M."/>
            <person name="Roy A.S."/>
            <person name="Kraemer L."/>
            <person name="Andreson R."/>
            <person name="Gutowska M.A."/>
            <person name="Wolf J."/>
            <person name="Bergner S.V."/>
            <person name="Schilhabel M.B."/>
            <person name="Klostermeier U.C."/>
            <person name="Beiko R.G."/>
            <person name="Rosenstiel P."/>
            <person name="Hippler M."/>
            <person name="Laroche J."/>
        </authorList>
    </citation>
    <scope>NUCLEOTIDE SEQUENCE [LARGE SCALE GENOMIC DNA]</scope>
    <source>
        <strain evidence="2 3">CCMP1005</strain>
    </source>
</reference>
<feature type="region of interest" description="Disordered" evidence="1">
    <location>
        <begin position="351"/>
        <end position="394"/>
    </location>
</feature>
<dbReference type="OMA" id="NSCGQWG"/>
<evidence type="ECO:0000313" key="2">
    <source>
        <dbReference type="EMBL" id="EJK65669.1"/>
    </source>
</evidence>
<name>K0SL48_THAOC</name>
<comment type="caution">
    <text evidence="2">The sequence shown here is derived from an EMBL/GenBank/DDBJ whole genome shotgun (WGS) entry which is preliminary data.</text>
</comment>
<gene>
    <name evidence="2" type="ORF">THAOC_13449</name>
</gene>
<dbReference type="PANTHER" id="PTHR21113:SF4">
    <property type="entry name" value="CHITIN-BINDING TYPE-4 DOMAIN-CONTAINING PROTEIN"/>
    <property type="match status" value="1"/>
</dbReference>